<dbReference type="Proteomes" id="UP000663722">
    <property type="component" value="Chromosome"/>
</dbReference>
<evidence type="ECO:0000313" key="1">
    <source>
        <dbReference type="EMBL" id="QTA85936.1"/>
    </source>
</evidence>
<reference evidence="1" key="1">
    <citation type="journal article" date="2021" name="Microb. Physiol.">
        <title>Proteogenomic Insights into the Physiology of Marine, Sulfate-Reducing, Filamentous Desulfonema limicola and Desulfonema magnum.</title>
        <authorList>
            <person name="Schnaars V."/>
            <person name="Wohlbrand L."/>
            <person name="Scheve S."/>
            <person name="Hinrichs C."/>
            <person name="Reinhardt R."/>
            <person name="Rabus R."/>
        </authorList>
    </citation>
    <scope>NUCLEOTIDE SEQUENCE</scope>
    <source>
        <strain evidence="1">4be13</strain>
    </source>
</reference>
<organism evidence="1 2">
    <name type="scientific">Desulfonema magnum</name>
    <dbReference type="NCBI Taxonomy" id="45655"/>
    <lineage>
        <taxon>Bacteria</taxon>
        <taxon>Pseudomonadati</taxon>
        <taxon>Thermodesulfobacteriota</taxon>
        <taxon>Desulfobacteria</taxon>
        <taxon>Desulfobacterales</taxon>
        <taxon>Desulfococcaceae</taxon>
        <taxon>Desulfonema</taxon>
    </lineage>
</organism>
<name>A0A975BI83_9BACT</name>
<gene>
    <name evidence="1" type="ORF">dnm_019530</name>
</gene>
<dbReference type="AlphaFoldDB" id="A0A975BI83"/>
<dbReference type="EMBL" id="CP061800">
    <property type="protein sequence ID" value="QTA85936.1"/>
    <property type="molecule type" value="Genomic_DNA"/>
</dbReference>
<keyword evidence="2" id="KW-1185">Reference proteome</keyword>
<accession>A0A975BI83</accession>
<evidence type="ECO:0000313" key="2">
    <source>
        <dbReference type="Proteomes" id="UP000663722"/>
    </source>
</evidence>
<sequence>MMTQIYKQFIIYTMKKYLCNKFYKIHLILKKIIMIQENYGDTV</sequence>
<protein>
    <submittedName>
        <fullName evidence="1">Uncharacterized protein</fullName>
    </submittedName>
</protein>
<dbReference type="KEGG" id="dmm:dnm_019530"/>
<proteinExistence type="predicted"/>